<accession>A0A450V0C2</accession>
<evidence type="ECO:0000313" key="4">
    <source>
        <dbReference type="EMBL" id="VFJ98274.1"/>
    </source>
</evidence>
<dbReference type="Pfam" id="PF00005">
    <property type="entry name" value="ABC_tran"/>
    <property type="match status" value="1"/>
</dbReference>
<proteinExistence type="predicted"/>
<feature type="domain" description="ABC transporter" evidence="1">
    <location>
        <begin position="34"/>
        <end position="124"/>
    </location>
</feature>
<gene>
    <name evidence="2" type="ORF">BECKH772A_GA0070896_100224</name>
    <name evidence="3" type="ORF">BECKH772B_GA0070898_100204</name>
    <name evidence="4" type="ORF">BECKH772C_GA0070978_100204</name>
</gene>
<dbReference type="AlphaFoldDB" id="A0A450V0C2"/>
<organism evidence="4">
    <name type="scientific">Candidatus Kentrum eta</name>
    <dbReference type="NCBI Taxonomy" id="2126337"/>
    <lineage>
        <taxon>Bacteria</taxon>
        <taxon>Pseudomonadati</taxon>
        <taxon>Pseudomonadota</taxon>
        <taxon>Gammaproteobacteria</taxon>
        <taxon>Candidatus Kentrum</taxon>
    </lineage>
</organism>
<dbReference type="GO" id="GO:0022857">
    <property type="term" value="F:transmembrane transporter activity"/>
    <property type="evidence" value="ECO:0007669"/>
    <property type="project" value="TreeGrafter"/>
</dbReference>
<dbReference type="GO" id="GO:0005886">
    <property type="term" value="C:plasma membrane"/>
    <property type="evidence" value="ECO:0007669"/>
    <property type="project" value="TreeGrafter"/>
</dbReference>
<protein>
    <submittedName>
        <fullName evidence="4">ABC transporter</fullName>
    </submittedName>
</protein>
<sequence length="197" mass="22654">MPSIRFYEHLSDRSREHDYWKLFRTRSRTWSLSDPTARLRQRCFGFLPQGGHLIDGHTVEENLIFRRLLGGLDPKVDIDALEPELLDKLKKSPSALSGGQRQKLALHRAVTGSPRIIFADEPTNNLDSDAFDWKLSELACLVQEQGVTVLMVTHSYERSLKVLREHFPALPMHQLNLQTVNSENARVRPVNLDYQIV</sequence>
<dbReference type="InterPro" id="IPR015854">
    <property type="entry name" value="ABC_transpr_LolD-like"/>
</dbReference>
<dbReference type="EMBL" id="CAADFI010000020">
    <property type="protein sequence ID" value="VFJ91675.1"/>
    <property type="molecule type" value="Genomic_DNA"/>
</dbReference>
<dbReference type="GO" id="GO:0005524">
    <property type="term" value="F:ATP binding"/>
    <property type="evidence" value="ECO:0007669"/>
    <property type="project" value="InterPro"/>
</dbReference>
<dbReference type="EMBL" id="CAADFG010000022">
    <property type="protein sequence ID" value="VFJ90481.1"/>
    <property type="molecule type" value="Genomic_DNA"/>
</dbReference>
<dbReference type="EMBL" id="CAADFJ010000020">
    <property type="protein sequence ID" value="VFJ98274.1"/>
    <property type="molecule type" value="Genomic_DNA"/>
</dbReference>
<evidence type="ECO:0000313" key="2">
    <source>
        <dbReference type="EMBL" id="VFJ90481.1"/>
    </source>
</evidence>
<evidence type="ECO:0000313" key="3">
    <source>
        <dbReference type="EMBL" id="VFJ91675.1"/>
    </source>
</evidence>
<dbReference type="PANTHER" id="PTHR24220">
    <property type="entry name" value="IMPORT ATP-BINDING PROTEIN"/>
    <property type="match status" value="1"/>
</dbReference>
<dbReference type="InterPro" id="IPR027417">
    <property type="entry name" value="P-loop_NTPase"/>
</dbReference>
<name>A0A450V0C2_9GAMM</name>
<dbReference type="SUPFAM" id="SSF52540">
    <property type="entry name" value="P-loop containing nucleoside triphosphate hydrolases"/>
    <property type="match status" value="1"/>
</dbReference>
<dbReference type="GO" id="GO:0016887">
    <property type="term" value="F:ATP hydrolysis activity"/>
    <property type="evidence" value="ECO:0007669"/>
    <property type="project" value="InterPro"/>
</dbReference>
<reference evidence="4" key="1">
    <citation type="submission" date="2019-02" db="EMBL/GenBank/DDBJ databases">
        <authorList>
            <person name="Gruber-Vodicka R. H."/>
            <person name="Seah K. B. B."/>
        </authorList>
    </citation>
    <scope>NUCLEOTIDE SEQUENCE</scope>
    <source>
        <strain evidence="4">BECK_SA2B12</strain>
        <strain evidence="2">BECK_SA2B15</strain>
        <strain evidence="3">BECK_SA2B20</strain>
    </source>
</reference>
<dbReference type="Gene3D" id="3.40.50.300">
    <property type="entry name" value="P-loop containing nucleotide triphosphate hydrolases"/>
    <property type="match status" value="1"/>
</dbReference>
<dbReference type="InterPro" id="IPR003439">
    <property type="entry name" value="ABC_transporter-like_ATP-bd"/>
</dbReference>
<evidence type="ECO:0000259" key="1">
    <source>
        <dbReference type="Pfam" id="PF00005"/>
    </source>
</evidence>